<keyword evidence="2" id="KW-1185">Reference proteome</keyword>
<evidence type="ECO:0000313" key="2">
    <source>
        <dbReference type="Proteomes" id="UP000009172"/>
    </source>
</evidence>
<dbReference type="Proteomes" id="UP000009172">
    <property type="component" value="Unassembled WGS sequence"/>
</dbReference>
<gene>
    <name evidence="1" type="ORF">TESG_08359</name>
</gene>
<reference evidence="2" key="1">
    <citation type="journal article" date="2012" name="MBio">
        <title>Comparative genome analysis of Trichophyton rubrum and related dermatophytes reveals candidate genes involved in infection.</title>
        <authorList>
            <person name="Martinez D.A."/>
            <person name="Oliver B.G."/>
            <person name="Graeser Y."/>
            <person name="Goldberg J.M."/>
            <person name="Li W."/>
            <person name="Martinez-Rossi N.M."/>
            <person name="Monod M."/>
            <person name="Shelest E."/>
            <person name="Barton R.C."/>
            <person name="Birch E."/>
            <person name="Brakhage A.A."/>
            <person name="Chen Z."/>
            <person name="Gurr S.J."/>
            <person name="Heiman D."/>
            <person name="Heitman J."/>
            <person name="Kosti I."/>
            <person name="Rossi A."/>
            <person name="Saif S."/>
            <person name="Samalova M."/>
            <person name="Saunders C.W."/>
            <person name="Shea T."/>
            <person name="Summerbell R.C."/>
            <person name="Xu J."/>
            <person name="Young S."/>
            <person name="Zeng Q."/>
            <person name="Birren B.W."/>
            <person name="Cuomo C.A."/>
            <person name="White T.C."/>
        </authorList>
    </citation>
    <scope>NUCLEOTIDE SEQUENCE [LARGE SCALE GENOMIC DNA]</scope>
    <source>
        <strain evidence="2">CBS 112818</strain>
    </source>
</reference>
<evidence type="ECO:0000313" key="1">
    <source>
        <dbReference type="EMBL" id="EGD94923.1"/>
    </source>
</evidence>
<dbReference type="HOGENOM" id="CLU_1688006_0_0_1"/>
<dbReference type="AlphaFoldDB" id="F2RUC4"/>
<sequence length="156" mass="16530">MGVQGATLRLSGAAGHSLAASGIRIKKIRGQRWTRAIALISSSTAVSLVLLSNRRALTRLPSKQGKGRGGGVAHDEYVNTHELKGGHLDEETTTTAIRAATSIDNQNRSCLSKRQIQWPVGGQLIDGDGQNPRNESNAAFSPSIQLTVAVTGLEYS</sequence>
<dbReference type="EMBL" id="GG698485">
    <property type="protein sequence ID" value="EGD94923.1"/>
    <property type="molecule type" value="Genomic_DNA"/>
</dbReference>
<accession>F2RUC4</accession>
<proteinExistence type="predicted"/>
<organism evidence="1 2">
    <name type="scientific">Trichophyton tonsurans (strain CBS 112818)</name>
    <name type="common">Scalp ringworm fungus</name>
    <dbReference type="NCBI Taxonomy" id="647933"/>
    <lineage>
        <taxon>Eukaryota</taxon>
        <taxon>Fungi</taxon>
        <taxon>Dikarya</taxon>
        <taxon>Ascomycota</taxon>
        <taxon>Pezizomycotina</taxon>
        <taxon>Eurotiomycetes</taxon>
        <taxon>Eurotiomycetidae</taxon>
        <taxon>Onygenales</taxon>
        <taxon>Arthrodermataceae</taxon>
        <taxon>Trichophyton</taxon>
    </lineage>
</organism>
<protein>
    <submittedName>
        <fullName evidence="1">Uncharacterized protein</fullName>
    </submittedName>
</protein>
<name>F2RUC4_TRIT1</name>